<keyword evidence="2" id="KW-0378">Hydrolase</keyword>
<feature type="domain" description="AB hydrolase-1" evidence="1">
    <location>
        <begin position="24"/>
        <end position="263"/>
    </location>
</feature>
<dbReference type="InterPro" id="IPR029058">
    <property type="entry name" value="AB_hydrolase_fold"/>
</dbReference>
<accession>A0A4U9U5V9</accession>
<reference evidence="2 3" key="1">
    <citation type="submission" date="2019-05" db="EMBL/GenBank/DDBJ databases">
        <authorList>
            <consortium name="Pathogen Informatics"/>
        </authorList>
    </citation>
    <scope>NUCLEOTIDE SEQUENCE [LARGE SCALE GENOMIC DNA]</scope>
    <source>
        <strain evidence="2 3">NCTC11429</strain>
    </source>
</reference>
<dbReference type="GO" id="GO:0046503">
    <property type="term" value="P:glycerolipid catabolic process"/>
    <property type="evidence" value="ECO:0007669"/>
    <property type="project" value="TreeGrafter"/>
</dbReference>
<sequence length="287" mass="32383">MKDKMIIHGEIEICTESFGNPKNPAILLLAGATVSMLYWDEDFCRRLADKEFYVIRYDNRDVGTSTNYEPGSAPYNIVDFEEDAIKILDGYNLDNAHFVGISLGGLIAQIAAIRHPHRVESLTLIATGPWGVVDIDIPEMDTRILDFHAKAADVNWSQEENVVQYMLEGAKLMSGRKPFDKTRAENLIRSEYARAKNYISMFNHATLGGGEDYYNRLDEIQQPTLVIHGTDDLVWHFNSTRILLDKISNSTLIPLEGTGHELHTHDWDTIIDGISKHIGHAIKVSNQ</sequence>
<dbReference type="Proteomes" id="UP000308196">
    <property type="component" value="Chromosome"/>
</dbReference>
<dbReference type="GO" id="GO:0047570">
    <property type="term" value="F:3-oxoadipate enol-lactonase activity"/>
    <property type="evidence" value="ECO:0007669"/>
    <property type="project" value="UniProtKB-EC"/>
</dbReference>
<dbReference type="KEGG" id="stha:NCTC11429_00166"/>
<dbReference type="Gene3D" id="3.40.50.1820">
    <property type="entry name" value="alpha/beta hydrolase"/>
    <property type="match status" value="1"/>
</dbReference>
<dbReference type="GeneID" id="78460996"/>
<gene>
    <name evidence="2" type="primary">catD_1</name>
    <name evidence="2" type="ORF">NCTC11429_00166</name>
</gene>
<dbReference type="Pfam" id="PF00561">
    <property type="entry name" value="Abhydrolase_1"/>
    <property type="match status" value="1"/>
</dbReference>
<dbReference type="PANTHER" id="PTHR43433">
    <property type="entry name" value="HYDROLASE, ALPHA/BETA FOLD FAMILY PROTEIN"/>
    <property type="match status" value="1"/>
</dbReference>
<dbReference type="STRING" id="1123265.GCA_000686625_04928"/>
<dbReference type="InterPro" id="IPR050471">
    <property type="entry name" value="AB_hydrolase"/>
</dbReference>
<evidence type="ECO:0000313" key="2">
    <source>
        <dbReference type="EMBL" id="VTR28286.1"/>
    </source>
</evidence>
<evidence type="ECO:0000313" key="3">
    <source>
        <dbReference type="Proteomes" id="UP000308196"/>
    </source>
</evidence>
<dbReference type="InterPro" id="IPR000073">
    <property type="entry name" value="AB_hydrolase_1"/>
</dbReference>
<evidence type="ECO:0000259" key="1">
    <source>
        <dbReference type="Pfam" id="PF00561"/>
    </source>
</evidence>
<dbReference type="PRINTS" id="PR00111">
    <property type="entry name" value="ABHYDROLASE"/>
</dbReference>
<dbReference type="AlphaFoldDB" id="A0A4U9U5V9"/>
<dbReference type="NCBIfam" id="NF041759">
    <property type="entry name" value="mac_hydro_EstT"/>
    <property type="match status" value="1"/>
</dbReference>
<organism evidence="2 3">
    <name type="scientific">Sphingobacterium thalpophilum</name>
    <dbReference type="NCBI Taxonomy" id="259"/>
    <lineage>
        <taxon>Bacteria</taxon>
        <taxon>Pseudomonadati</taxon>
        <taxon>Bacteroidota</taxon>
        <taxon>Sphingobacteriia</taxon>
        <taxon>Sphingobacteriales</taxon>
        <taxon>Sphingobacteriaceae</taxon>
        <taxon>Sphingobacterium</taxon>
    </lineage>
</organism>
<dbReference type="SUPFAM" id="SSF53474">
    <property type="entry name" value="alpha/beta-Hydrolases"/>
    <property type="match status" value="1"/>
</dbReference>
<dbReference type="PANTHER" id="PTHR43433:SF5">
    <property type="entry name" value="AB HYDROLASE-1 DOMAIN-CONTAINING PROTEIN"/>
    <property type="match status" value="1"/>
</dbReference>
<dbReference type="RefSeq" id="WP_028071475.1">
    <property type="nucleotide sequence ID" value="NZ_CP141191.1"/>
</dbReference>
<dbReference type="EMBL" id="LR590484">
    <property type="protein sequence ID" value="VTR28286.1"/>
    <property type="molecule type" value="Genomic_DNA"/>
</dbReference>
<dbReference type="GO" id="GO:0004806">
    <property type="term" value="F:triacylglycerol lipase activity"/>
    <property type="evidence" value="ECO:0007669"/>
    <property type="project" value="TreeGrafter"/>
</dbReference>
<protein>
    <submittedName>
        <fullName evidence="2">3-oxoadipate enol-lactonase 2</fullName>
        <ecNumber evidence="2">3.1.1.24</ecNumber>
    </submittedName>
</protein>
<dbReference type="EC" id="3.1.1.24" evidence="2"/>
<name>A0A4U9U5V9_9SPHI</name>
<proteinExistence type="predicted"/>